<accession>A0ACC3NVB1</accession>
<organism evidence="1 2">
    <name type="scientific">Vermiconidia calcicola</name>
    <dbReference type="NCBI Taxonomy" id="1690605"/>
    <lineage>
        <taxon>Eukaryota</taxon>
        <taxon>Fungi</taxon>
        <taxon>Dikarya</taxon>
        <taxon>Ascomycota</taxon>
        <taxon>Pezizomycotina</taxon>
        <taxon>Dothideomycetes</taxon>
        <taxon>Dothideomycetidae</taxon>
        <taxon>Mycosphaerellales</taxon>
        <taxon>Extremaceae</taxon>
        <taxon>Vermiconidia</taxon>
    </lineage>
</organism>
<evidence type="ECO:0000313" key="1">
    <source>
        <dbReference type="EMBL" id="KAK3723665.1"/>
    </source>
</evidence>
<gene>
    <name evidence="1" type="ORF">LTR37_001546</name>
</gene>
<comment type="caution">
    <text evidence="1">The sequence shown here is derived from an EMBL/GenBank/DDBJ whole genome shotgun (WGS) entry which is preliminary data.</text>
</comment>
<proteinExistence type="predicted"/>
<protein>
    <submittedName>
        <fullName evidence="1">Uncharacterized protein</fullName>
    </submittedName>
</protein>
<reference evidence="1" key="1">
    <citation type="submission" date="2023-07" db="EMBL/GenBank/DDBJ databases">
        <title>Black Yeasts Isolated from many extreme environments.</title>
        <authorList>
            <person name="Coleine C."/>
            <person name="Stajich J.E."/>
            <person name="Selbmann L."/>
        </authorList>
    </citation>
    <scope>NUCLEOTIDE SEQUENCE</scope>
    <source>
        <strain evidence="1">CCFEE 5714</strain>
    </source>
</reference>
<name>A0ACC3NVB1_9PEZI</name>
<sequence>MKRKSMLPHHAVAAKARKNTIASRREKLHLLGLPAELRNKIYEYALIDSEEIQIWNSYDVQPPLLYVCRMIRREAIRIFYTSNSFSLNIRDFDSQPPHNFYTTQKKYSRGPGTISGVNMITLRGKPNWANLYVWCKAFHERKMSLIAGEEPIPGCWNRNAVLGVSKAVKSMEDLEWAMADKVLMSMRRILVEVDKRASWTGGHYTPSTRDSESTSGPRVVDLELAMNGVDVRTTIMVRNIPYDLNSPEFKQLIVIQSRGKYDFAYLRID</sequence>
<evidence type="ECO:0000313" key="2">
    <source>
        <dbReference type="Proteomes" id="UP001281147"/>
    </source>
</evidence>
<keyword evidence="2" id="KW-1185">Reference proteome</keyword>
<dbReference type="EMBL" id="JAUTXU010000008">
    <property type="protein sequence ID" value="KAK3723665.1"/>
    <property type="molecule type" value="Genomic_DNA"/>
</dbReference>
<dbReference type="Proteomes" id="UP001281147">
    <property type="component" value="Unassembled WGS sequence"/>
</dbReference>